<comment type="caution">
    <text evidence="2">The sequence shown here is derived from an EMBL/GenBank/DDBJ whole genome shotgun (WGS) entry which is preliminary data.</text>
</comment>
<keyword evidence="3" id="KW-1185">Reference proteome</keyword>
<evidence type="ECO:0000256" key="1">
    <source>
        <dbReference type="SAM" id="Phobius"/>
    </source>
</evidence>
<evidence type="ECO:0000313" key="3">
    <source>
        <dbReference type="Proteomes" id="UP000011592"/>
    </source>
</evidence>
<dbReference type="PATRIC" id="fig|1230459.4.peg.1581"/>
<dbReference type="GeneID" id="13353291"/>
<organism evidence="2 3">
    <name type="scientific">Natrinema gari JCM 14663</name>
    <dbReference type="NCBI Taxonomy" id="1230459"/>
    <lineage>
        <taxon>Archaea</taxon>
        <taxon>Methanobacteriati</taxon>
        <taxon>Methanobacteriota</taxon>
        <taxon>Stenosarchaea group</taxon>
        <taxon>Halobacteria</taxon>
        <taxon>Halobacteriales</taxon>
        <taxon>Natrialbaceae</taxon>
        <taxon>Natrinema</taxon>
    </lineage>
</organism>
<dbReference type="RefSeq" id="WP_008454715.1">
    <property type="nucleotide sequence ID" value="NZ_AOIJ01000044.1"/>
</dbReference>
<name>L9Z543_9EURY</name>
<dbReference type="Proteomes" id="UP000011592">
    <property type="component" value="Unassembled WGS sequence"/>
</dbReference>
<keyword evidence="1" id="KW-0472">Membrane</keyword>
<dbReference type="AlphaFoldDB" id="L9Z543"/>
<proteinExistence type="predicted"/>
<sequence>MEPTALLNQFGFPTVAFLLIFKLYREERAGRREERSKWLEAIQEHTAAVRDLRRDVRTVATDGGSEQEGADS</sequence>
<evidence type="ECO:0000313" key="2">
    <source>
        <dbReference type="EMBL" id="ELY81006.1"/>
    </source>
</evidence>
<reference evidence="2 3" key="1">
    <citation type="journal article" date="2014" name="PLoS Genet.">
        <title>Phylogenetically driven sequencing of extremely halophilic archaea reveals strategies for static and dynamic osmo-response.</title>
        <authorList>
            <person name="Becker E.A."/>
            <person name="Seitzer P.M."/>
            <person name="Tritt A."/>
            <person name="Larsen D."/>
            <person name="Krusor M."/>
            <person name="Yao A.I."/>
            <person name="Wu D."/>
            <person name="Madern D."/>
            <person name="Eisen J.A."/>
            <person name="Darling A.E."/>
            <person name="Facciotti M.T."/>
        </authorList>
    </citation>
    <scope>NUCLEOTIDE SEQUENCE [LARGE SCALE GENOMIC DNA]</scope>
    <source>
        <strain evidence="2 3">JCM 14663</strain>
    </source>
</reference>
<keyword evidence="1" id="KW-0812">Transmembrane</keyword>
<keyword evidence="1" id="KW-1133">Transmembrane helix</keyword>
<accession>L9Z543</accession>
<dbReference type="EMBL" id="AOIJ01000044">
    <property type="protein sequence ID" value="ELY81006.1"/>
    <property type="molecule type" value="Genomic_DNA"/>
</dbReference>
<protein>
    <submittedName>
        <fullName evidence="2">Uncharacterized protein</fullName>
    </submittedName>
</protein>
<gene>
    <name evidence="2" type="ORF">C486_07908</name>
</gene>
<feature type="transmembrane region" description="Helical" evidence="1">
    <location>
        <begin position="6"/>
        <end position="24"/>
    </location>
</feature>